<feature type="compositionally biased region" description="Basic residues" evidence="1">
    <location>
        <begin position="129"/>
        <end position="140"/>
    </location>
</feature>
<keyword evidence="3" id="KW-1185">Reference proteome</keyword>
<feature type="region of interest" description="Disordered" evidence="1">
    <location>
        <begin position="1"/>
        <end position="116"/>
    </location>
</feature>
<name>A0A8J9VQ06_9NEOP</name>
<feature type="compositionally biased region" description="Polar residues" evidence="1">
    <location>
        <begin position="10"/>
        <end position="22"/>
    </location>
</feature>
<protein>
    <submittedName>
        <fullName evidence="2">Uncharacterized protein</fullName>
    </submittedName>
</protein>
<feature type="non-terminal residue" evidence="2">
    <location>
        <position position="140"/>
    </location>
</feature>
<gene>
    <name evidence="2" type="ORF">BINO364_LOCUS16150</name>
</gene>
<evidence type="ECO:0000313" key="2">
    <source>
        <dbReference type="EMBL" id="CAH0731255.1"/>
    </source>
</evidence>
<feature type="compositionally biased region" description="Low complexity" evidence="1">
    <location>
        <begin position="56"/>
        <end position="69"/>
    </location>
</feature>
<dbReference type="AlphaFoldDB" id="A0A8J9VQ06"/>
<organism evidence="2 3">
    <name type="scientific">Brenthis ino</name>
    <name type="common">lesser marbled fritillary</name>
    <dbReference type="NCBI Taxonomy" id="405034"/>
    <lineage>
        <taxon>Eukaryota</taxon>
        <taxon>Metazoa</taxon>
        <taxon>Ecdysozoa</taxon>
        <taxon>Arthropoda</taxon>
        <taxon>Hexapoda</taxon>
        <taxon>Insecta</taxon>
        <taxon>Pterygota</taxon>
        <taxon>Neoptera</taxon>
        <taxon>Endopterygota</taxon>
        <taxon>Lepidoptera</taxon>
        <taxon>Glossata</taxon>
        <taxon>Ditrysia</taxon>
        <taxon>Papilionoidea</taxon>
        <taxon>Nymphalidae</taxon>
        <taxon>Heliconiinae</taxon>
        <taxon>Argynnini</taxon>
        <taxon>Brenthis</taxon>
    </lineage>
</organism>
<evidence type="ECO:0000256" key="1">
    <source>
        <dbReference type="SAM" id="MobiDB-lite"/>
    </source>
</evidence>
<dbReference type="Proteomes" id="UP000838878">
    <property type="component" value="Chromosome 9"/>
</dbReference>
<sequence>MKIGQMAVDTDTTLDGNETRSTNLDDYKSSKNDKSQTTSTTSLNTIKTDKAESEKGGSLSKSSSVTSGKVIAKVLPKSILTNSPSKTPPPPPPRIRRQDSQASSSSTQSPAPPVAVRITATVAEEVAPRKAKRKTNRTHR</sequence>
<feature type="compositionally biased region" description="Low complexity" evidence="1">
    <location>
        <begin position="100"/>
        <end position="109"/>
    </location>
</feature>
<dbReference type="EMBL" id="OV170229">
    <property type="protein sequence ID" value="CAH0731255.1"/>
    <property type="molecule type" value="Genomic_DNA"/>
</dbReference>
<evidence type="ECO:0000313" key="3">
    <source>
        <dbReference type="Proteomes" id="UP000838878"/>
    </source>
</evidence>
<dbReference type="OrthoDB" id="10550881at2759"/>
<reference evidence="2" key="1">
    <citation type="submission" date="2021-12" db="EMBL/GenBank/DDBJ databases">
        <authorList>
            <person name="Martin H S."/>
        </authorList>
    </citation>
    <scope>NUCLEOTIDE SEQUENCE</scope>
</reference>
<proteinExistence type="predicted"/>
<feature type="compositionally biased region" description="Low complexity" evidence="1">
    <location>
        <begin position="35"/>
        <end position="46"/>
    </location>
</feature>
<feature type="compositionally biased region" description="Basic and acidic residues" evidence="1">
    <location>
        <begin position="23"/>
        <end position="34"/>
    </location>
</feature>
<accession>A0A8J9VQ06</accession>
<feature type="region of interest" description="Disordered" evidence="1">
    <location>
        <begin position="121"/>
        <end position="140"/>
    </location>
</feature>